<dbReference type="CDD" id="cd00009">
    <property type="entry name" value="AAA"/>
    <property type="match status" value="1"/>
</dbReference>
<evidence type="ECO:0000313" key="9">
    <source>
        <dbReference type="Proteomes" id="UP000268908"/>
    </source>
</evidence>
<dbReference type="SUPFAM" id="SSF52540">
    <property type="entry name" value="P-loop containing nucleoside triphosphate hydrolases"/>
    <property type="match status" value="1"/>
</dbReference>
<dbReference type="SUPFAM" id="SSF52172">
    <property type="entry name" value="CheY-like"/>
    <property type="match status" value="1"/>
</dbReference>
<dbReference type="Pfam" id="PF00072">
    <property type="entry name" value="Response_reg"/>
    <property type="match status" value="1"/>
</dbReference>
<dbReference type="Pfam" id="PF25601">
    <property type="entry name" value="AAA_lid_14"/>
    <property type="match status" value="1"/>
</dbReference>
<dbReference type="InterPro" id="IPR002078">
    <property type="entry name" value="Sigma_54_int"/>
</dbReference>
<dbReference type="Gene3D" id="3.40.50.2300">
    <property type="match status" value="1"/>
</dbReference>
<dbReference type="PROSITE" id="PS00688">
    <property type="entry name" value="SIGMA54_INTERACT_3"/>
    <property type="match status" value="1"/>
</dbReference>
<feature type="domain" description="Response regulatory" evidence="7">
    <location>
        <begin position="5"/>
        <end position="119"/>
    </location>
</feature>
<dbReference type="InterPro" id="IPR011006">
    <property type="entry name" value="CheY-like_superfamily"/>
</dbReference>
<evidence type="ECO:0000256" key="4">
    <source>
        <dbReference type="ARBA" id="ARBA00023163"/>
    </source>
</evidence>
<dbReference type="Gene3D" id="1.10.8.60">
    <property type="match status" value="1"/>
</dbReference>
<dbReference type="PROSITE" id="PS50110">
    <property type="entry name" value="RESPONSE_REGULATORY"/>
    <property type="match status" value="1"/>
</dbReference>
<dbReference type="InterPro" id="IPR058031">
    <property type="entry name" value="AAA_lid_NorR"/>
</dbReference>
<keyword evidence="9" id="KW-1185">Reference proteome</keyword>
<dbReference type="SMART" id="SM00382">
    <property type="entry name" value="AAA"/>
    <property type="match status" value="1"/>
</dbReference>
<protein>
    <submittedName>
        <fullName evidence="8">Two-component system response regulator GlrR</fullName>
    </submittedName>
</protein>
<dbReference type="GO" id="GO:0006355">
    <property type="term" value="P:regulation of DNA-templated transcription"/>
    <property type="evidence" value="ECO:0007669"/>
    <property type="project" value="InterPro"/>
</dbReference>
<dbReference type="PANTHER" id="PTHR32071:SF116">
    <property type="entry name" value="TRANSCRIPTIONAL REGULATORY PROTEIN GLRR"/>
    <property type="match status" value="1"/>
</dbReference>
<dbReference type="InterPro" id="IPR027417">
    <property type="entry name" value="P-loop_NTPase"/>
</dbReference>
<dbReference type="Gene3D" id="3.40.50.300">
    <property type="entry name" value="P-loop containing nucleotide triphosphate hydrolases"/>
    <property type="match status" value="1"/>
</dbReference>
<reference evidence="8 9" key="1">
    <citation type="submission" date="2018-10" db="EMBL/GenBank/DDBJ databases">
        <title>Genomic Encyclopedia of Type Strains, Phase IV (KMG-IV): sequencing the most valuable type-strain genomes for metagenomic binning, comparative biology and taxonomic classification.</title>
        <authorList>
            <person name="Goeker M."/>
        </authorList>
    </citation>
    <scope>NUCLEOTIDE SEQUENCE [LARGE SCALE GENOMIC DNA]</scope>
    <source>
        <strain evidence="8 9">DSM 26916</strain>
    </source>
</reference>
<dbReference type="AlphaFoldDB" id="A0A497XC86"/>
<dbReference type="InterPro" id="IPR025944">
    <property type="entry name" value="Sigma_54_int_dom_CS"/>
</dbReference>
<keyword evidence="4" id="KW-0804">Transcription</keyword>
<evidence type="ECO:0000256" key="3">
    <source>
        <dbReference type="ARBA" id="ARBA00023015"/>
    </source>
</evidence>
<sequence length="435" mass="46780">MNAARILVVDDDPDLLDLIGMRLTAAGYEVAPAASGAEALALFRAERPRAVITDLRMDGMDGHALFQRLHAEAPSVPVIILTAHGTIPDAVAATQRGVFGFLTKPFDGRELLARVADAVALSPPIAADRGAETAWRTGFVAACPVMDELLRQARRAAESDDPLLISGPRGSGKEALARVIHGAASRAHKPFVVMRCGPQAGDAGEDAAFGDALDAARGGTLFLDDVGELAPGVQTRLLPLVREISLFSAGGAKARTIRVIAASSQALDNAIRGGQFRADLFYSLNQTALALPPLAERRDDIPLLVSHFARRWAERMRGTPHGLAPDALTLLQEAPWPGNVRQLRNVVEQVLGQTVTPLVPASLVRRVLRDDNEREMGAFDDARRAFEYDYLVDLLTNTAGNVAQAARIAQRNRTEFYKLLARHALDPATFKPLAK</sequence>
<feature type="domain" description="Sigma-54 factor interaction" evidence="6">
    <location>
        <begin position="139"/>
        <end position="352"/>
    </location>
</feature>
<evidence type="ECO:0000313" key="8">
    <source>
        <dbReference type="EMBL" id="RLJ63531.1"/>
    </source>
</evidence>
<evidence type="ECO:0000259" key="6">
    <source>
        <dbReference type="PROSITE" id="PS50045"/>
    </source>
</evidence>
<feature type="modified residue" description="4-aspartylphosphate" evidence="5">
    <location>
        <position position="54"/>
    </location>
</feature>
<dbReference type="SMART" id="SM00448">
    <property type="entry name" value="REC"/>
    <property type="match status" value="1"/>
</dbReference>
<keyword evidence="5" id="KW-0597">Phosphoprotein</keyword>
<evidence type="ECO:0000259" key="7">
    <source>
        <dbReference type="PROSITE" id="PS50110"/>
    </source>
</evidence>
<dbReference type="Pfam" id="PF00158">
    <property type="entry name" value="Sigma54_activat"/>
    <property type="match status" value="1"/>
</dbReference>
<dbReference type="RefSeq" id="WP_121242349.1">
    <property type="nucleotide sequence ID" value="NZ_BHVV01000003.1"/>
</dbReference>
<dbReference type="EMBL" id="RCCI01000006">
    <property type="protein sequence ID" value="RLJ63531.1"/>
    <property type="molecule type" value="Genomic_DNA"/>
</dbReference>
<evidence type="ECO:0000256" key="1">
    <source>
        <dbReference type="ARBA" id="ARBA00022741"/>
    </source>
</evidence>
<dbReference type="GO" id="GO:0000160">
    <property type="term" value="P:phosphorelay signal transduction system"/>
    <property type="evidence" value="ECO:0007669"/>
    <property type="project" value="InterPro"/>
</dbReference>
<name>A0A497XC86_9PROT</name>
<gene>
    <name evidence="8" type="ORF">DFR35_2155</name>
</gene>
<proteinExistence type="predicted"/>
<evidence type="ECO:0000256" key="5">
    <source>
        <dbReference type="PROSITE-ProRule" id="PRU00169"/>
    </source>
</evidence>
<dbReference type="PROSITE" id="PS50045">
    <property type="entry name" value="SIGMA54_INTERACT_4"/>
    <property type="match status" value="1"/>
</dbReference>
<dbReference type="OrthoDB" id="5288224at2"/>
<dbReference type="PANTHER" id="PTHR32071">
    <property type="entry name" value="TRANSCRIPTIONAL REGULATORY PROTEIN"/>
    <property type="match status" value="1"/>
</dbReference>
<accession>A0A497XC86</accession>
<organism evidence="8 9">
    <name type="scientific">Sulfurisoma sediminicola</name>
    <dbReference type="NCBI Taxonomy" id="1381557"/>
    <lineage>
        <taxon>Bacteria</taxon>
        <taxon>Pseudomonadati</taxon>
        <taxon>Pseudomonadota</taxon>
        <taxon>Betaproteobacteria</taxon>
        <taxon>Nitrosomonadales</taxon>
        <taxon>Sterolibacteriaceae</taxon>
        <taxon>Sulfurisoma</taxon>
    </lineage>
</organism>
<dbReference type="Gene3D" id="1.10.10.60">
    <property type="entry name" value="Homeodomain-like"/>
    <property type="match status" value="1"/>
</dbReference>
<dbReference type="SUPFAM" id="SSF46689">
    <property type="entry name" value="Homeodomain-like"/>
    <property type="match status" value="1"/>
</dbReference>
<keyword evidence="2" id="KW-0067">ATP-binding</keyword>
<dbReference type="InterPro" id="IPR001789">
    <property type="entry name" value="Sig_transdc_resp-reg_receiver"/>
</dbReference>
<dbReference type="InterPro" id="IPR009057">
    <property type="entry name" value="Homeodomain-like_sf"/>
</dbReference>
<comment type="caution">
    <text evidence="8">The sequence shown here is derived from an EMBL/GenBank/DDBJ whole genome shotgun (WGS) entry which is preliminary data.</text>
</comment>
<keyword evidence="3" id="KW-0805">Transcription regulation</keyword>
<evidence type="ECO:0000256" key="2">
    <source>
        <dbReference type="ARBA" id="ARBA00022840"/>
    </source>
</evidence>
<dbReference type="InterPro" id="IPR003593">
    <property type="entry name" value="AAA+_ATPase"/>
</dbReference>
<dbReference type="Proteomes" id="UP000268908">
    <property type="component" value="Unassembled WGS sequence"/>
</dbReference>
<keyword evidence="1" id="KW-0547">Nucleotide-binding</keyword>
<dbReference type="GO" id="GO:0005524">
    <property type="term" value="F:ATP binding"/>
    <property type="evidence" value="ECO:0007669"/>
    <property type="project" value="UniProtKB-KW"/>
</dbReference>